<dbReference type="Proteomes" id="UP000470404">
    <property type="component" value="Unassembled WGS sequence"/>
</dbReference>
<keyword evidence="4" id="KW-1185">Reference proteome</keyword>
<accession>A0ABX0BMU3</accession>
<sequence length="142" mass="15225">MPAAGAIMDRMTTVPLTAPRGDETADPGEAVPADTEPSAAPVAGLVELSERVAASVLTRCPWLTRASEVLLALCTLVCLVAVGTRLSALPLLPIPLFVVSWLFLRRLRGSETRAQQLRWSLLMALAAMVGFWVMSVVARWVS</sequence>
<feature type="transmembrane region" description="Helical" evidence="2">
    <location>
        <begin position="62"/>
        <end position="82"/>
    </location>
</feature>
<keyword evidence="2" id="KW-0812">Transmembrane</keyword>
<feature type="transmembrane region" description="Helical" evidence="2">
    <location>
        <begin position="88"/>
        <end position="107"/>
    </location>
</feature>
<dbReference type="EMBL" id="JAAGNC010000003">
    <property type="protein sequence ID" value="NEC54161.1"/>
    <property type="molecule type" value="Genomic_DNA"/>
</dbReference>
<comment type="caution">
    <text evidence="3">The sequence shown here is derived from an EMBL/GenBank/DDBJ whole genome shotgun (WGS) entry which is preliminary data.</text>
</comment>
<evidence type="ECO:0008006" key="5">
    <source>
        <dbReference type="Google" id="ProtNLM"/>
    </source>
</evidence>
<protein>
    <recommendedName>
        <fullName evidence="5">MYXO-CTERM domain-containing protein</fullName>
    </recommendedName>
</protein>
<proteinExistence type="predicted"/>
<organism evidence="3 4">
    <name type="scientific">Amycolatopsis rubida</name>
    <dbReference type="NCBI Taxonomy" id="112413"/>
    <lineage>
        <taxon>Bacteria</taxon>
        <taxon>Bacillati</taxon>
        <taxon>Actinomycetota</taxon>
        <taxon>Actinomycetes</taxon>
        <taxon>Pseudonocardiales</taxon>
        <taxon>Pseudonocardiaceae</taxon>
        <taxon>Amycolatopsis</taxon>
    </lineage>
</organism>
<reference evidence="3 4" key="1">
    <citation type="submission" date="2020-01" db="EMBL/GenBank/DDBJ databases">
        <title>Insect and environment-associated Actinomycetes.</title>
        <authorList>
            <person name="Currrie C."/>
            <person name="Chevrette M."/>
            <person name="Carlson C."/>
            <person name="Stubbendieck R."/>
            <person name="Wendt-Pienkowski E."/>
        </authorList>
    </citation>
    <scope>NUCLEOTIDE SEQUENCE [LARGE SCALE GENOMIC DNA]</scope>
    <source>
        <strain evidence="3 4">SID8386</strain>
    </source>
</reference>
<feature type="transmembrane region" description="Helical" evidence="2">
    <location>
        <begin position="119"/>
        <end position="141"/>
    </location>
</feature>
<evidence type="ECO:0000256" key="1">
    <source>
        <dbReference type="SAM" id="MobiDB-lite"/>
    </source>
</evidence>
<keyword evidence="2" id="KW-0472">Membrane</keyword>
<evidence type="ECO:0000313" key="4">
    <source>
        <dbReference type="Proteomes" id="UP000470404"/>
    </source>
</evidence>
<keyword evidence="2" id="KW-1133">Transmembrane helix</keyword>
<evidence type="ECO:0000256" key="2">
    <source>
        <dbReference type="SAM" id="Phobius"/>
    </source>
</evidence>
<feature type="region of interest" description="Disordered" evidence="1">
    <location>
        <begin position="15"/>
        <end position="37"/>
    </location>
</feature>
<name>A0ABX0BMU3_9PSEU</name>
<gene>
    <name evidence="3" type="ORF">G3I59_00690</name>
</gene>
<evidence type="ECO:0000313" key="3">
    <source>
        <dbReference type="EMBL" id="NEC54161.1"/>
    </source>
</evidence>